<dbReference type="OrthoDB" id="3874088at2"/>
<dbReference type="EMBL" id="VUOB01000067">
    <property type="protein sequence ID" value="KAA2253287.1"/>
    <property type="molecule type" value="Genomic_DNA"/>
</dbReference>
<accession>A0A5B2WTT5</accession>
<dbReference type="Proteomes" id="UP000323454">
    <property type="component" value="Unassembled WGS sequence"/>
</dbReference>
<proteinExistence type="predicted"/>
<dbReference type="InterPro" id="IPR009492">
    <property type="entry name" value="TniQ"/>
</dbReference>
<organism evidence="2 3">
    <name type="scientific">Solihabitans fulvus</name>
    <dbReference type="NCBI Taxonomy" id="1892852"/>
    <lineage>
        <taxon>Bacteria</taxon>
        <taxon>Bacillati</taxon>
        <taxon>Actinomycetota</taxon>
        <taxon>Actinomycetes</taxon>
        <taxon>Pseudonocardiales</taxon>
        <taxon>Pseudonocardiaceae</taxon>
        <taxon>Solihabitans</taxon>
    </lineage>
</organism>
<evidence type="ECO:0000259" key="1">
    <source>
        <dbReference type="Pfam" id="PF06527"/>
    </source>
</evidence>
<protein>
    <recommendedName>
        <fullName evidence="1">TniQ domain-containing protein</fullName>
    </recommendedName>
</protein>
<feature type="domain" description="TniQ" evidence="1">
    <location>
        <begin position="12"/>
        <end position="117"/>
    </location>
</feature>
<evidence type="ECO:0000313" key="2">
    <source>
        <dbReference type="EMBL" id="KAA2253287.1"/>
    </source>
</evidence>
<name>A0A5B2WTT5_9PSEU</name>
<dbReference type="Pfam" id="PF06527">
    <property type="entry name" value="TniQ"/>
    <property type="match status" value="1"/>
</dbReference>
<reference evidence="2 3" key="2">
    <citation type="submission" date="2019-09" db="EMBL/GenBank/DDBJ databases">
        <authorList>
            <person name="Jin C."/>
        </authorList>
    </citation>
    <scope>NUCLEOTIDE SEQUENCE [LARGE SCALE GENOMIC DNA]</scope>
    <source>
        <strain evidence="2 3">AN110305</strain>
    </source>
</reference>
<keyword evidence="3" id="KW-1185">Reference proteome</keyword>
<evidence type="ECO:0000313" key="3">
    <source>
        <dbReference type="Proteomes" id="UP000323454"/>
    </source>
</evidence>
<sequence>MHSGARRLPSVVLPADGESLSSWVDRAAADYGTSTGNAARWLGLDCRVGAGGSTLRPRFYGIALTPSSTAGLTAATGMPSAAFESMCLSRFTDTALDFTALDIQDERSLRPVAAREWAFVHLHPRLSALPG</sequence>
<gene>
    <name evidence="2" type="ORF">F0L68_33270</name>
</gene>
<dbReference type="AlphaFoldDB" id="A0A5B2WTT5"/>
<reference evidence="2 3" key="1">
    <citation type="submission" date="2019-09" db="EMBL/GenBank/DDBJ databases">
        <title>Goodfellowia gen. nov., a new genus of the Pseudonocardineae related to Actinoalloteichus, containing Goodfellowia coeruleoviolacea gen. nov., comb. nov. gen. nov., comb. nov.</title>
        <authorList>
            <person name="Labeda D."/>
        </authorList>
    </citation>
    <scope>NUCLEOTIDE SEQUENCE [LARGE SCALE GENOMIC DNA]</scope>
    <source>
        <strain evidence="2 3">AN110305</strain>
    </source>
</reference>
<comment type="caution">
    <text evidence="2">The sequence shown here is derived from an EMBL/GenBank/DDBJ whole genome shotgun (WGS) entry which is preliminary data.</text>
</comment>